<keyword evidence="2" id="KW-0687">Ribonucleoprotein</keyword>
<sequence>MERCTGKLEGKEWKGVLENWKGKNGRVNWKTGREGKEWKGELENWMGNNGRGEIETGRERMEGMNLRTRRERMEGMNLRTGRERREGRTGKLKGKEEKKLFELST</sequence>
<keyword evidence="3" id="KW-1185">Reference proteome</keyword>
<organism evidence="2 3">
    <name type="scientific">Plakobranchus ocellatus</name>
    <dbReference type="NCBI Taxonomy" id="259542"/>
    <lineage>
        <taxon>Eukaryota</taxon>
        <taxon>Metazoa</taxon>
        <taxon>Spiralia</taxon>
        <taxon>Lophotrochozoa</taxon>
        <taxon>Mollusca</taxon>
        <taxon>Gastropoda</taxon>
        <taxon>Heterobranchia</taxon>
        <taxon>Euthyneura</taxon>
        <taxon>Panpulmonata</taxon>
        <taxon>Sacoglossa</taxon>
        <taxon>Placobranchoidea</taxon>
        <taxon>Plakobranchidae</taxon>
        <taxon>Plakobranchus</taxon>
    </lineage>
</organism>
<keyword evidence="2" id="KW-0689">Ribosomal protein</keyword>
<evidence type="ECO:0000256" key="1">
    <source>
        <dbReference type="SAM" id="MobiDB-lite"/>
    </source>
</evidence>
<dbReference type="AlphaFoldDB" id="A0AAV4DPV6"/>
<dbReference type="EMBL" id="BLXT01008183">
    <property type="protein sequence ID" value="GFO46363.1"/>
    <property type="molecule type" value="Genomic_DNA"/>
</dbReference>
<feature type="compositionally biased region" description="Basic and acidic residues" evidence="1">
    <location>
        <begin position="80"/>
        <end position="105"/>
    </location>
</feature>
<evidence type="ECO:0000313" key="3">
    <source>
        <dbReference type="Proteomes" id="UP000735302"/>
    </source>
</evidence>
<name>A0AAV4DPV6_9GAST</name>
<gene>
    <name evidence="2" type="ORF">PoB_007286800</name>
</gene>
<evidence type="ECO:0000313" key="2">
    <source>
        <dbReference type="EMBL" id="GFO46363.1"/>
    </source>
</evidence>
<reference evidence="2 3" key="1">
    <citation type="journal article" date="2021" name="Elife">
        <title>Chloroplast acquisition without the gene transfer in kleptoplastic sea slugs, Plakobranchus ocellatus.</title>
        <authorList>
            <person name="Maeda T."/>
            <person name="Takahashi S."/>
            <person name="Yoshida T."/>
            <person name="Shimamura S."/>
            <person name="Takaki Y."/>
            <person name="Nagai Y."/>
            <person name="Toyoda A."/>
            <person name="Suzuki Y."/>
            <person name="Arimoto A."/>
            <person name="Ishii H."/>
            <person name="Satoh N."/>
            <person name="Nishiyama T."/>
            <person name="Hasebe M."/>
            <person name="Maruyama T."/>
            <person name="Minagawa J."/>
            <person name="Obokata J."/>
            <person name="Shigenobu S."/>
        </authorList>
    </citation>
    <scope>NUCLEOTIDE SEQUENCE [LARGE SCALE GENOMIC DNA]</scope>
</reference>
<proteinExistence type="predicted"/>
<dbReference type="GO" id="GO:0005840">
    <property type="term" value="C:ribosome"/>
    <property type="evidence" value="ECO:0007669"/>
    <property type="project" value="UniProtKB-KW"/>
</dbReference>
<accession>A0AAV4DPV6</accession>
<feature type="region of interest" description="Disordered" evidence="1">
    <location>
        <begin position="71"/>
        <end position="105"/>
    </location>
</feature>
<protein>
    <submittedName>
        <fullName evidence="2">30S ribosomal protein s6</fullName>
    </submittedName>
</protein>
<dbReference type="Proteomes" id="UP000735302">
    <property type="component" value="Unassembled WGS sequence"/>
</dbReference>
<comment type="caution">
    <text evidence="2">The sequence shown here is derived from an EMBL/GenBank/DDBJ whole genome shotgun (WGS) entry which is preliminary data.</text>
</comment>